<reference evidence="1" key="1">
    <citation type="submission" date="2020-05" db="EMBL/GenBank/DDBJ databases">
        <authorList>
            <person name="Chiriac C."/>
            <person name="Salcher M."/>
            <person name="Ghai R."/>
            <person name="Kavagutti S V."/>
        </authorList>
    </citation>
    <scope>NUCLEOTIDE SEQUENCE</scope>
</reference>
<name>A0A6J6ZGN0_9ZZZZ</name>
<accession>A0A6J6ZGN0</accession>
<sequence>MLQQGLSEWLDSRIRLSVNIEEGRGKRLEKFGQRRDGIGPVDPGFRNLRPTQLADLPLLIGDPIKLVIMKGDEYSVGADMYIGL</sequence>
<protein>
    <submittedName>
        <fullName evidence="1">Unannotated protein</fullName>
    </submittedName>
</protein>
<organism evidence="1">
    <name type="scientific">freshwater metagenome</name>
    <dbReference type="NCBI Taxonomy" id="449393"/>
    <lineage>
        <taxon>unclassified sequences</taxon>
        <taxon>metagenomes</taxon>
        <taxon>ecological metagenomes</taxon>
    </lineage>
</organism>
<evidence type="ECO:0000313" key="1">
    <source>
        <dbReference type="EMBL" id="CAB4820961.1"/>
    </source>
</evidence>
<dbReference type="AlphaFoldDB" id="A0A6J6ZGN0"/>
<proteinExistence type="predicted"/>
<gene>
    <name evidence="1" type="ORF">UFOPK3046_01735</name>
</gene>
<dbReference type="EMBL" id="CAFAAQ010000207">
    <property type="protein sequence ID" value="CAB4820961.1"/>
    <property type="molecule type" value="Genomic_DNA"/>
</dbReference>